<proteinExistence type="predicted"/>
<comment type="caution">
    <text evidence="2">The sequence shown here is derived from an EMBL/GenBank/DDBJ whole genome shotgun (WGS) entry which is preliminary data.</text>
</comment>
<feature type="region of interest" description="Disordered" evidence="1">
    <location>
        <begin position="16"/>
        <end position="35"/>
    </location>
</feature>
<dbReference type="Proteomes" id="UP000534186">
    <property type="component" value="Unassembled WGS sequence"/>
</dbReference>
<organism evidence="2 3">
    <name type="scientific">Tunturiibacter lichenicola</name>
    <dbReference type="NCBI Taxonomy" id="2051959"/>
    <lineage>
        <taxon>Bacteria</taxon>
        <taxon>Pseudomonadati</taxon>
        <taxon>Acidobacteriota</taxon>
        <taxon>Terriglobia</taxon>
        <taxon>Terriglobales</taxon>
        <taxon>Acidobacteriaceae</taxon>
        <taxon>Tunturiibacter</taxon>
    </lineage>
</organism>
<reference evidence="2 3" key="1">
    <citation type="submission" date="2020-07" db="EMBL/GenBank/DDBJ databases">
        <title>Genomic Encyclopedia of Type Strains, Phase IV (KMG-V): Genome sequencing to study the core and pangenomes of soil and plant-associated prokaryotes.</title>
        <authorList>
            <person name="Whitman W."/>
        </authorList>
    </citation>
    <scope>NUCLEOTIDE SEQUENCE [LARGE SCALE GENOMIC DNA]</scope>
    <source>
        <strain evidence="2 3">M8UP30</strain>
    </source>
</reference>
<dbReference type="EMBL" id="JACCCV010000002">
    <property type="protein sequence ID" value="NYF52926.1"/>
    <property type="molecule type" value="Genomic_DNA"/>
</dbReference>
<protein>
    <submittedName>
        <fullName evidence="2">Uncharacterized protein</fullName>
    </submittedName>
</protein>
<name>A0A7Y9NP59_9BACT</name>
<evidence type="ECO:0000313" key="3">
    <source>
        <dbReference type="Proteomes" id="UP000534186"/>
    </source>
</evidence>
<evidence type="ECO:0000256" key="1">
    <source>
        <dbReference type="SAM" id="MobiDB-lite"/>
    </source>
</evidence>
<evidence type="ECO:0000313" key="2">
    <source>
        <dbReference type="EMBL" id="NYF52926.1"/>
    </source>
</evidence>
<dbReference type="AlphaFoldDB" id="A0A7Y9NP59"/>
<accession>A0A7Y9NP59</accession>
<sequence>MGGSDLFGILRCAQDDSKGDDSTAEATAQAEDSMAQSIDLTAQANDSMAEADDLMARADARRERARQLRDRGFLRLLFLVGYVLVWG</sequence>
<gene>
    <name evidence="2" type="ORF">HDF12_003325</name>
</gene>